<keyword evidence="2" id="KW-0808">Transferase</keyword>
<protein>
    <recommendedName>
        <fullName evidence="4">DNA (cytosine-5-)-methyltransferase</fullName>
    </recommendedName>
</protein>
<gene>
    <name evidence="3" type="ORF">LCGC14_2663400</name>
</gene>
<feature type="non-terminal residue" evidence="3">
    <location>
        <position position="74"/>
    </location>
</feature>
<organism evidence="3">
    <name type="scientific">marine sediment metagenome</name>
    <dbReference type="NCBI Taxonomy" id="412755"/>
    <lineage>
        <taxon>unclassified sequences</taxon>
        <taxon>metagenomes</taxon>
        <taxon>ecological metagenomes</taxon>
    </lineage>
</organism>
<name>A0A0F9CI97_9ZZZZ</name>
<dbReference type="GO" id="GO:0008168">
    <property type="term" value="F:methyltransferase activity"/>
    <property type="evidence" value="ECO:0007669"/>
    <property type="project" value="UniProtKB-KW"/>
</dbReference>
<dbReference type="Gene3D" id="3.40.50.150">
    <property type="entry name" value="Vaccinia Virus protein VP39"/>
    <property type="match status" value="1"/>
</dbReference>
<dbReference type="AlphaFoldDB" id="A0A0F9CI97"/>
<evidence type="ECO:0000256" key="2">
    <source>
        <dbReference type="ARBA" id="ARBA00022679"/>
    </source>
</evidence>
<evidence type="ECO:0008006" key="4">
    <source>
        <dbReference type="Google" id="ProtNLM"/>
    </source>
</evidence>
<dbReference type="SUPFAM" id="SSF53335">
    <property type="entry name" value="S-adenosyl-L-methionine-dependent methyltransferases"/>
    <property type="match status" value="1"/>
</dbReference>
<dbReference type="InterPro" id="IPR001525">
    <property type="entry name" value="C5_MeTfrase"/>
</dbReference>
<evidence type="ECO:0000313" key="3">
    <source>
        <dbReference type="EMBL" id="KKK96376.1"/>
    </source>
</evidence>
<keyword evidence="1" id="KW-0489">Methyltransferase</keyword>
<accession>A0A0F9CI97</accession>
<sequence length="74" mass="8327">MTHADFFCGIGGFRLGFERAGLGEGVYANDVDPFACSIYRRHWGDKELDERDIREVDPDDIPDFDIATAGWPCT</sequence>
<dbReference type="Pfam" id="PF00145">
    <property type="entry name" value="DNA_methylase"/>
    <property type="match status" value="1"/>
</dbReference>
<dbReference type="GO" id="GO:0032259">
    <property type="term" value="P:methylation"/>
    <property type="evidence" value="ECO:0007669"/>
    <property type="project" value="UniProtKB-KW"/>
</dbReference>
<proteinExistence type="predicted"/>
<dbReference type="InterPro" id="IPR029063">
    <property type="entry name" value="SAM-dependent_MTases_sf"/>
</dbReference>
<reference evidence="3" key="1">
    <citation type="journal article" date="2015" name="Nature">
        <title>Complex archaea that bridge the gap between prokaryotes and eukaryotes.</title>
        <authorList>
            <person name="Spang A."/>
            <person name="Saw J.H."/>
            <person name="Jorgensen S.L."/>
            <person name="Zaremba-Niedzwiedzka K."/>
            <person name="Martijn J."/>
            <person name="Lind A.E."/>
            <person name="van Eijk R."/>
            <person name="Schleper C."/>
            <person name="Guy L."/>
            <person name="Ettema T.J."/>
        </authorList>
    </citation>
    <scope>NUCLEOTIDE SEQUENCE</scope>
</reference>
<dbReference type="EMBL" id="LAZR01046514">
    <property type="protein sequence ID" value="KKK96376.1"/>
    <property type="molecule type" value="Genomic_DNA"/>
</dbReference>
<dbReference type="PROSITE" id="PS51679">
    <property type="entry name" value="SAM_MT_C5"/>
    <property type="match status" value="1"/>
</dbReference>
<comment type="caution">
    <text evidence="3">The sequence shown here is derived from an EMBL/GenBank/DDBJ whole genome shotgun (WGS) entry which is preliminary data.</text>
</comment>
<evidence type="ECO:0000256" key="1">
    <source>
        <dbReference type="ARBA" id="ARBA00022603"/>
    </source>
</evidence>